<keyword evidence="5" id="KW-0998">Cell outer membrane</keyword>
<comment type="caution">
    <text evidence="9">The sequence shown here is derived from an EMBL/GenBank/DDBJ whole genome shotgun (WGS) entry which is preliminary data.</text>
</comment>
<dbReference type="Proteomes" id="UP001108027">
    <property type="component" value="Unassembled WGS sequence"/>
</dbReference>
<evidence type="ECO:0000256" key="1">
    <source>
        <dbReference type="ARBA" id="ARBA00004459"/>
    </source>
</evidence>
<keyword evidence="4" id="KW-0564">Palmitate</keyword>
<sequence>MRVLCLLAMMLLAGCGQKGPLYMAPREPAQAAPPAQTTPLPATSEQDEDDNDNQDEPQ</sequence>
<evidence type="ECO:0000256" key="4">
    <source>
        <dbReference type="ARBA" id="ARBA00023139"/>
    </source>
</evidence>
<comment type="subcellular location">
    <subcellularLocation>
        <location evidence="1">Cell outer membrane</location>
        <topology evidence="1">Lipid-anchor</topology>
    </subcellularLocation>
</comment>
<evidence type="ECO:0000256" key="6">
    <source>
        <dbReference type="ARBA" id="ARBA00023288"/>
    </source>
</evidence>
<feature type="region of interest" description="Disordered" evidence="7">
    <location>
        <begin position="18"/>
        <end position="58"/>
    </location>
</feature>
<dbReference type="InterPro" id="IPR032831">
    <property type="entry name" value="LptM_cons"/>
</dbReference>
<name>A0A9Q3YML1_9GAMM</name>
<evidence type="ECO:0000313" key="9">
    <source>
        <dbReference type="EMBL" id="MCC4308897.1"/>
    </source>
</evidence>
<keyword evidence="6 9" id="KW-0449">Lipoprotein</keyword>
<evidence type="ECO:0000256" key="7">
    <source>
        <dbReference type="SAM" id="MobiDB-lite"/>
    </source>
</evidence>
<evidence type="ECO:0000256" key="2">
    <source>
        <dbReference type="ARBA" id="ARBA00022729"/>
    </source>
</evidence>
<keyword evidence="10" id="KW-1185">Reference proteome</keyword>
<dbReference type="Pfam" id="PF13627">
    <property type="entry name" value="LptM_cons"/>
    <property type="match status" value="1"/>
</dbReference>
<protein>
    <submittedName>
        <fullName evidence="9">Lipoprotein</fullName>
    </submittedName>
</protein>
<reference evidence="9" key="1">
    <citation type="submission" date="2021-10" db="EMBL/GenBank/DDBJ databases">
        <title>The diversity and Nitrogen Metabolism of Culturable Nitrate-Utilizing Bacteria Within the Oxygen Minimum Zone of the Changjiang (Yangtze River)Estuary.</title>
        <authorList>
            <person name="Zhang D."/>
            <person name="Zheng J."/>
            <person name="Liu S."/>
            <person name="He W."/>
        </authorList>
    </citation>
    <scope>NUCLEOTIDE SEQUENCE</scope>
    <source>
        <strain evidence="9">FXH-223</strain>
    </source>
</reference>
<dbReference type="RefSeq" id="WP_204431632.1">
    <property type="nucleotide sequence ID" value="NZ_ARXL01000063.1"/>
</dbReference>
<keyword evidence="2 8" id="KW-0732">Signal</keyword>
<feature type="compositionally biased region" description="Acidic residues" evidence="7">
    <location>
        <begin position="45"/>
        <end position="58"/>
    </location>
</feature>
<evidence type="ECO:0000256" key="3">
    <source>
        <dbReference type="ARBA" id="ARBA00023136"/>
    </source>
</evidence>
<evidence type="ECO:0000256" key="5">
    <source>
        <dbReference type="ARBA" id="ARBA00023237"/>
    </source>
</evidence>
<dbReference type="GO" id="GO:0009279">
    <property type="term" value="C:cell outer membrane"/>
    <property type="evidence" value="ECO:0007669"/>
    <property type="project" value="UniProtKB-SubCell"/>
</dbReference>
<dbReference type="PROSITE" id="PS51257">
    <property type="entry name" value="PROKAR_LIPOPROTEIN"/>
    <property type="match status" value="1"/>
</dbReference>
<gene>
    <name evidence="9" type="ORF">LL252_09980</name>
</gene>
<dbReference type="NCBIfam" id="NF047847">
    <property type="entry name" value="SS_mature_LptM"/>
    <property type="match status" value="1"/>
</dbReference>
<evidence type="ECO:0000256" key="8">
    <source>
        <dbReference type="SAM" id="SignalP"/>
    </source>
</evidence>
<feature type="compositionally biased region" description="Low complexity" evidence="7">
    <location>
        <begin position="24"/>
        <end position="43"/>
    </location>
</feature>
<evidence type="ECO:0000313" key="10">
    <source>
        <dbReference type="Proteomes" id="UP001108027"/>
    </source>
</evidence>
<feature type="chain" id="PRO_5040242614" evidence="8">
    <location>
        <begin position="19"/>
        <end position="58"/>
    </location>
</feature>
<keyword evidence="3" id="KW-0472">Membrane</keyword>
<dbReference type="EMBL" id="JAJGNA010000010">
    <property type="protein sequence ID" value="MCC4308897.1"/>
    <property type="molecule type" value="Genomic_DNA"/>
</dbReference>
<dbReference type="AlphaFoldDB" id="A0A9Q3YML1"/>
<organism evidence="9 10">
    <name type="scientific">Alloalcanivorax marinus</name>
    <dbReference type="NCBI Taxonomy" id="1177169"/>
    <lineage>
        <taxon>Bacteria</taxon>
        <taxon>Pseudomonadati</taxon>
        <taxon>Pseudomonadota</taxon>
        <taxon>Gammaproteobacteria</taxon>
        <taxon>Oceanospirillales</taxon>
        <taxon>Alcanivoracaceae</taxon>
        <taxon>Alloalcanivorax</taxon>
    </lineage>
</organism>
<accession>A0A9Q3YML1</accession>
<feature type="signal peptide" evidence="8">
    <location>
        <begin position="1"/>
        <end position="18"/>
    </location>
</feature>
<proteinExistence type="predicted"/>